<protein>
    <recommendedName>
        <fullName evidence="6">VWFA domain-containing protein</fullName>
    </recommendedName>
</protein>
<accession>A0A6A5HTE5</accession>
<sequence length="392" mass="43181">MLRSALVLLIGVYACCSADYSALSYTDRKCGNDSANLWLDVVVVVDNSQGMTSNGLTDIASNIGSVFAQSRIGTTNYLDPRTTRVALVTYNSDSYTNADLNQFQSTGDLFNNVFSALSTLSSTDQSYLETGLSTAEQLLKAGKTQFNRAHFKRVVIVYASAYEGEGERAPMPVADRLKGDGVKIITVAYDQRGDGALLDQLAQIASPRMNFTNNGNLLPQVKGALYEANCFCPDDWVQYRQTFGDVTSQPYGTCIQPVGLTAVWQAAKLGCANRRQNTFLVNEYTPHKHDFVLKSASVTSGFSQPWKYHIGLNWRNGNWTWDQPTGWPQPVLQQWYNWIQGYPVSSSSMSGCMNVQSGFGTGWKNIALYTESANYVCETASCDTDNYCATNV</sequence>
<evidence type="ECO:0000256" key="1">
    <source>
        <dbReference type="SAM" id="SignalP"/>
    </source>
</evidence>
<keyword evidence="1" id="KW-0732">Signal</keyword>
<proteinExistence type="predicted"/>
<organism evidence="4 5">
    <name type="scientific">Caenorhabditis remanei</name>
    <name type="common">Caenorhabditis vulgaris</name>
    <dbReference type="NCBI Taxonomy" id="31234"/>
    <lineage>
        <taxon>Eukaryota</taxon>
        <taxon>Metazoa</taxon>
        <taxon>Ecdysozoa</taxon>
        <taxon>Nematoda</taxon>
        <taxon>Chromadorea</taxon>
        <taxon>Rhabditida</taxon>
        <taxon>Rhabditina</taxon>
        <taxon>Rhabditomorpha</taxon>
        <taxon>Rhabditoidea</taxon>
        <taxon>Rhabditidae</taxon>
        <taxon>Peloderinae</taxon>
        <taxon>Caenorhabditis</taxon>
    </lineage>
</organism>
<dbReference type="Pfam" id="PF00092">
    <property type="entry name" value="VWA"/>
    <property type="match status" value="1"/>
</dbReference>
<dbReference type="PANTHER" id="PTHR31024:SF6">
    <property type="entry name" value="VWFA DOMAIN-CONTAINING PROTEIN"/>
    <property type="match status" value="1"/>
</dbReference>
<reference evidence="4 5" key="1">
    <citation type="submission" date="2019-12" db="EMBL/GenBank/DDBJ databases">
        <title>Chromosome-level assembly of the Caenorhabditis remanei genome.</title>
        <authorList>
            <person name="Teterina A.A."/>
            <person name="Willis J.H."/>
            <person name="Phillips P.C."/>
        </authorList>
    </citation>
    <scope>NUCLEOTIDE SEQUENCE [LARGE SCALE GENOMIC DNA]</scope>
    <source>
        <strain evidence="4 5">PX506</strain>
        <tissue evidence="4">Whole organism</tissue>
    </source>
</reference>
<dbReference type="GeneID" id="9822644"/>
<feature type="domain" description="C-type lectin" evidence="2">
    <location>
        <begin position="250"/>
        <end position="378"/>
    </location>
</feature>
<dbReference type="InterPro" id="IPR001304">
    <property type="entry name" value="C-type_lectin-like"/>
</dbReference>
<dbReference type="RefSeq" id="XP_053592610.1">
    <property type="nucleotide sequence ID" value="XM_053723965.1"/>
</dbReference>
<dbReference type="AlphaFoldDB" id="A0A6A5HTE5"/>
<dbReference type="Gene3D" id="3.40.50.410">
    <property type="entry name" value="von Willebrand factor, type A domain"/>
    <property type="match status" value="1"/>
</dbReference>
<dbReference type="PANTHER" id="PTHR31024">
    <property type="entry name" value="C-TYPE LECTIN"/>
    <property type="match status" value="1"/>
</dbReference>
<dbReference type="KEGG" id="crq:GCK72_003317"/>
<dbReference type="GO" id="GO:0045087">
    <property type="term" value="P:innate immune response"/>
    <property type="evidence" value="ECO:0007669"/>
    <property type="project" value="TreeGrafter"/>
</dbReference>
<dbReference type="CTD" id="9822644"/>
<feature type="signal peptide" evidence="1">
    <location>
        <begin position="1"/>
        <end position="18"/>
    </location>
</feature>
<feature type="chain" id="PRO_5025557220" description="VWFA domain-containing protein" evidence="1">
    <location>
        <begin position="19"/>
        <end position="392"/>
    </location>
</feature>
<dbReference type="PROSITE" id="PS51257">
    <property type="entry name" value="PROKAR_LIPOPROTEIN"/>
    <property type="match status" value="1"/>
</dbReference>
<evidence type="ECO:0000313" key="5">
    <source>
        <dbReference type="Proteomes" id="UP000483820"/>
    </source>
</evidence>
<evidence type="ECO:0008006" key="6">
    <source>
        <dbReference type="Google" id="ProtNLM"/>
    </source>
</evidence>
<dbReference type="InterPro" id="IPR036465">
    <property type="entry name" value="vWFA_dom_sf"/>
</dbReference>
<feature type="domain" description="VWFA" evidence="3">
    <location>
        <begin position="40"/>
        <end position="246"/>
    </location>
</feature>
<name>A0A6A5HTE5_CAERE</name>
<gene>
    <name evidence="4" type="ORF">GCK72_003317</name>
</gene>
<dbReference type="SMART" id="SM00327">
    <property type="entry name" value="VWA"/>
    <property type="match status" value="1"/>
</dbReference>
<dbReference type="InterPro" id="IPR002035">
    <property type="entry name" value="VWF_A"/>
</dbReference>
<evidence type="ECO:0000313" key="4">
    <source>
        <dbReference type="EMBL" id="KAF1771490.1"/>
    </source>
</evidence>
<evidence type="ECO:0000259" key="3">
    <source>
        <dbReference type="PROSITE" id="PS50234"/>
    </source>
</evidence>
<dbReference type="InterPro" id="IPR016187">
    <property type="entry name" value="CTDL_fold"/>
</dbReference>
<evidence type="ECO:0000259" key="2">
    <source>
        <dbReference type="PROSITE" id="PS50041"/>
    </source>
</evidence>
<dbReference type="SUPFAM" id="SSF53300">
    <property type="entry name" value="vWA-like"/>
    <property type="match status" value="1"/>
</dbReference>
<dbReference type="SMART" id="SM00034">
    <property type="entry name" value="CLECT"/>
    <property type="match status" value="1"/>
</dbReference>
<dbReference type="InterPro" id="IPR016186">
    <property type="entry name" value="C-type_lectin-like/link_sf"/>
</dbReference>
<dbReference type="PROSITE" id="PS50234">
    <property type="entry name" value="VWFA"/>
    <property type="match status" value="1"/>
</dbReference>
<dbReference type="Gene3D" id="3.10.100.10">
    <property type="entry name" value="Mannose-Binding Protein A, subunit A"/>
    <property type="match status" value="1"/>
</dbReference>
<comment type="caution">
    <text evidence="4">The sequence shown here is derived from an EMBL/GenBank/DDBJ whole genome shotgun (WGS) entry which is preliminary data.</text>
</comment>
<dbReference type="PROSITE" id="PS50041">
    <property type="entry name" value="C_TYPE_LECTIN_2"/>
    <property type="match status" value="1"/>
</dbReference>
<dbReference type="SUPFAM" id="SSF56436">
    <property type="entry name" value="C-type lectin-like"/>
    <property type="match status" value="1"/>
</dbReference>
<dbReference type="EMBL" id="WUAV01000001">
    <property type="protein sequence ID" value="KAF1771490.1"/>
    <property type="molecule type" value="Genomic_DNA"/>
</dbReference>
<dbReference type="Proteomes" id="UP000483820">
    <property type="component" value="Chromosome I"/>
</dbReference>